<reference evidence="3" key="1">
    <citation type="journal article" date="2015" name="Nat. Genet.">
        <title>The genome and transcriptome of the zoonotic hookworm Ancylostoma ceylanicum identify infection-specific gene families.</title>
        <authorList>
            <person name="Schwarz E.M."/>
            <person name="Hu Y."/>
            <person name="Antoshechkin I."/>
            <person name="Miller M.M."/>
            <person name="Sternberg P.W."/>
            <person name="Aroian R.V."/>
        </authorList>
    </citation>
    <scope>NUCLEOTIDE SEQUENCE</scope>
    <source>
        <strain evidence="3">HY135</strain>
    </source>
</reference>
<dbReference type="AlphaFoldDB" id="A0A016THC9"/>
<gene>
    <name evidence="2" type="primary">Acey_s0102.g3498</name>
    <name evidence="2" type="synonym">Acey-dpy-22</name>
    <name evidence="2" type="ORF">Y032_0102g3498</name>
</gene>
<evidence type="ECO:0000313" key="3">
    <source>
        <dbReference type="Proteomes" id="UP000024635"/>
    </source>
</evidence>
<accession>A0A016THC9</accession>
<evidence type="ECO:0000313" key="2">
    <source>
        <dbReference type="EMBL" id="EYC02116.1"/>
    </source>
</evidence>
<dbReference type="Proteomes" id="UP000024635">
    <property type="component" value="Unassembled WGS sequence"/>
</dbReference>
<feature type="region of interest" description="Disordered" evidence="1">
    <location>
        <begin position="1"/>
        <end position="108"/>
    </location>
</feature>
<feature type="compositionally biased region" description="Polar residues" evidence="1">
    <location>
        <begin position="30"/>
        <end position="44"/>
    </location>
</feature>
<organism evidence="2 3">
    <name type="scientific">Ancylostoma ceylanicum</name>
    <dbReference type="NCBI Taxonomy" id="53326"/>
    <lineage>
        <taxon>Eukaryota</taxon>
        <taxon>Metazoa</taxon>
        <taxon>Ecdysozoa</taxon>
        <taxon>Nematoda</taxon>
        <taxon>Chromadorea</taxon>
        <taxon>Rhabditida</taxon>
        <taxon>Rhabditina</taxon>
        <taxon>Rhabditomorpha</taxon>
        <taxon>Strongyloidea</taxon>
        <taxon>Ancylostomatidae</taxon>
        <taxon>Ancylostomatinae</taxon>
        <taxon>Ancylostoma</taxon>
    </lineage>
</organism>
<comment type="caution">
    <text evidence="2">The sequence shown here is derived from an EMBL/GenBank/DDBJ whole genome shotgun (WGS) entry which is preliminary data.</text>
</comment>
<proteinExistence type="predicted"/>
<dbReference type="OrthoDB" id="20828at2759"/>
<dbReference type="EMBL" id="JARK01001438">
    <property type="protein sequence ID" value="EYC02116.1"/>
    <property type="molecule type" value="Genomic_DNA"/>
</dbReference>
<feature type="compositionally biased region" description="Low complexity" evidence="1">
    <location>
        <begin position="65"/>
        <end position="108"/>
    </location>
</feature>
<feature type="compositionally biased region" description="Low complexity" evidence="1">
    <location>
        <begin position="12"/>
        <end position="29"/>
    </location>
</feature>
<protein>
    <submittedName>
        <fullName evidence="2">Uncharacterized protein</fullName>
    </submittedName>
</protein>
<evidence type="ECO:0000256" key="1">
    <source>
        <dbReference type="SAM" id="MobiDB-lite"/>
    </source>
</evidence>
<sequence length="108" mass="12029">MSMDYQQGGRGSRQSMQMNQQMGSQGTMGRNTISGNQMNSQGHMGSQHIPDGQQVMGQQIGGHAMGSQQMAHQMGQSSMSGQQYFMQQDQRIMNPPYSQSQYQSNNQF</sequence>
<keyword evidence="3" id="KW-1185">Reference proteome</keyword>
<name>A0A016THC9_9BILA</name>